<dbReference type="InterPro" id="IPR052022">
    <property type="entry name" value="26kDa_periplasmic_antigen"/>
</dbReference>
<organism evidence="1 2">
    <name type="scientific">Candidatus Wolfebacteria bacterium RIFCSPLOWO2_01_FULL_45_19</name>
    <dbReference type="NCBI Taxonomy" id="1802557"/>
    <lineage>
        <taxon>Bacteria</taxon>
        <taxon>Candidatus Wolfeibacteriota</taxon>
    </lineage>
</organism>
<dbReference type="PANTHER" id="PTHR34387">
    <property type="entry name" value="SLR1258 PROTEIN"/>
    <property type="match status" value="1"/>
</dbReference>
<dbReference type="STRING" id="1802557.A3A20_00490"/>
<protein>
    <recommendedName>
        <fullName evidence="3">SIMPL domain-containing protein</fullName>
    </recommendedName>
</protein>
<dbReference type="PANTHER" id="PTHR34387:SF1">
    <property type="entry name" value="PERIPLASMIC IMMUNOGENIC PROTEIN"/>
    <property type="match status" value="1"/>
</dbReference>
<evidence type="ECO:0008006" key="3">
    <source>
        <dbReference type="Google" id="ProtNLM"/>
    </source>
</evidence>
<comment type="caution">
    <text evidence="1">The sequence shown here is derived from an EMBL/GenBank/DDBJ whole genome shotgun (WGS) entry which is preliminary data.</text>
</comment>
<sequence length="254" mass="27569">MKDNIKNILGVSLAVGVIVFAFSAWVFAKSFLKSSDPARTFNVSAEGEVVAIPDIAEFTYSVISEGGEDIVALQRENTQKANRINEYLKTQSVEDKDIKTTSYGINPRYQYYPCPVGMRVCPPSEIVGYSIYHSVVIKVRDLSRVGELLSGVVENGANSASGLTFSIDDLDKVQSQARDIAIQKAGAKAKATAASAGVRLGKIVSIDESFYTPFYQTRALTEGFDGDSFVPSSPAIEPGSQEIKVSVSVRYEIR</sequence>
<dbReference type="InterPro" id="IPR007497">
    <property type="entry name" value="SIMPL/DUF541"/>
</dbReference>
<dbReference type="AlphaFoldDB" id="A0A1F8DR14"/>
<evidence type="ECO:0000313" key="2">
    <source>
        <dbReference type="Proteomes" id="UP000178946"/>
    </source>
</evidence>
<reference evidence="1 2" key="1">
    <citation type="journal article" date="2016" name="Nat. Commun.">
        <title>Thousands of microbial genomes shed light on interconnected biogeochemical processes in an aquifer system.</title>
        <authorList>
            <person name="Anantharaman K."/>
            <person name="Brown C.T."/>
            <person name="Hug L.A."/>
            <person name="Sharon I."/>
            <person name="Castelle C.J."/>
            <person name="Probst A.J."/>
            <person name="Thomas B.C."/>
            <person name="Singh A."/>
            <person name="Wilkins M.J."/>
            <person name="Karaoz U."/>
            <person name="Brodie E.L."/>
            <person name="Williams K.H."/>
            <person name="Hubbard S.S."/>
            <person name="Banfield J.F."/>
        </authorList>
    </citation>
    <scope>NUCLEOTIDE SEQUENCE [LARGE SCALE GENOMIC DNA]</scope>
</reference>
<dbReference type="Proteomes" id="UP000178946">
    <property type="component" value="Unassembled WGS sequence"/>
</dbReference>
<dbReference type="Gene3D" id="3.30.70.2970">
    <property type="entry name" value="Protein of unknown function (DUF541), domain 2"/>
    <property type="match status" value="1"/>
</dbReference>
<name>A0A1F8DR14_9BACT</name>
<dbReference type="Pfam" id="PF04402">
    <property type="entry name" value="SIMPL"/>
    <property type="match status" value="1"/>
</dbReference>
<dbReference type="Gene3D" id="3.30.110.170">
    <property type="entry name" value="Protein of unknown function (DUF541), domain 1"/>
    <property type="match status" value="1"/>
</dbReference>
<dbReference type="EMBL" id="MGIR01000004">
    <property type="protein sequence ID" value="OGM91060.1"/>
    <property type="molecule type" value="Genomic_DNA"/>
</dbReference>
<gene>
    <name evidence="1" type="ORF">A3A20_00490</name>
</gene>
<proteinExistence type="predicted"/>
<accession>A0A1F8DR14</accession>
<dbReference type="GO" id="GO:0006974">
    <property type="term" value="P:DNA damage response"/>
    <property type="evidence" value="ECO:0007669"/>
    <property type="project" value="TreeGrafter"/>
</dbReference>
<evidence type="ECO:0000313" key="1">
    <source>
        <dbReference type="EMBL" id="OGM91060.1"/>
    </source>
</evidence>